<comment type="caution">
    <text evidence="2">The sequence shown here is derived from an EMBL/GenBank/DDBJ whole genome shotgun (WGS) entry which is preliminary data.</text>
</comment>
<evidence type="ECO:0000256" key="1">
    <source>
        <dbReference type="SAM" id="SignalP"/>
    </source>
</evidence>
<dbReference type="Proteomes" id="UP000600214">
    <property type="component" value="Unassembled WGS sequence"/>
</dbReference>
<keyword evidence="3" id="KW-1185">Reference proteome</keyword>
<feature type="signal peptide" evidence="1">
    <location>
        <begin position="1"/>
        <end position="23"/>
    </location>
</feature>
<proteinExistence type="predicted"/>
<keyword evidence="1" id="KW-0732">Signal</keyword>
<dbReference type="EMBL" id="BMIA01000001">
    <property type="protein sequence ID" value="GGH33062.1"/>
    <property type="molecule type" value="Genomic_DNA"/>
</dbReference>
<reference evidence="3" key="1">
    <citation type="journal article" date="2019" name="Int. J. Syst. Evol. Microbiol.">
        <title>The Global Catalogue of Microorganisms (GCM) 10K type strain sequencing project: providing services to taxonomists for standard genome sequencing and annotation.</title>
        <authorList>
            <consortium name="The Broad Institute Genomics Platform"/>
            <consortium name="The Broad Institute Genome Sequencing Center for Infectious Disease"/>
            <person name="Wu L."/>
            <person name="Ma J."/>
        </authorList>
    </citation>
    <scope>NUCLEOTIDE SEQUENCE [LARGE SCALE GENOMIC DNA]</scope>
    <source>
        <strain evidence="3">CGMCC 1.15288</strain>
    </source>
</reference>
<organism evidence="2 3">
    <name type="scientific">Dyadobacter endophyticus</name>
    <dbReference type="NCBI Taxonomy" id="1749036"/>
    <lineage>
        <taxon>Bacteria</taxon>
        <taxon>Pseudomonadati</taxon>
        <taxon>Bacteroidota</taxon>
        <taxon>Cytophagia</taxon>
        <taxon>Cytophagales</taxon>
        <taxon>Spirosomataceae</taxon>
        <taxon>Dyadobacter</taxon>
    </lineage>
</organism>
<evidence type="ECO:0000313" key="2">
    <source>
        <dbReference type="EMBL" id="GGH33062.1"/>
    </source>
</evidence>
<evidence type="ECO:0000313" key="3">
    <source>
        <dbReference type="Proteomes" id="UP000600214"/>
    </source>
</evidence>
<dbReference type="RefSeq" id="WP_188931818.1">
    <property type="nucleotide sequence ID" value="NZ_BMIA01000001.1"/>
</dbReference>
<protein>
    <recommendedName>
        <fullName evidence="4">LTXXQ motif family protein</fullName>
    </recommendedName>
</protein>
<feature type="chain" id="PRO_5047045084" description="LTXXQ motif family protein" evidence="1">
    <location>
        <begin position="24"/>
        <end position="125"/>
    </location>
</feature>
<sequence length="125" mass="14273">MKNLTTTICAIVWILLLAGSAHAQQTQLANMPADERAQWQTQRMKETLQLDSAQVVKVSSINLSYARQTDPVIAGNGSRLTKLKAFRQINAAKEKELQGVLSPQQFRQFKKQQQEMKEQFRKRKS</sequence>
<gene>
    <name evidence="2" type="ORF">GCM10007423_23050</name>
</gene>
<name>A0ABQ1YP13_9BACT</name>
<accession>A0ABQ1YP13</accession>
<evidence type="ECO:0008006" key="4">
    <source>
        <dbReference type="Google" id="ProtNLM"/>
    </source>
</evidence>